<proteinExistence type="predicted"/>
<comment type="caution">
    <text evidence="1">The sequence shown here is derived from an EMBL/GenBank/DDBJ whole genome shotgun (WGS) entry which is preliminary data.</text>
</comment>
<keyword evidence="2" id="KW-1185">Reference proteome</keyword>
<gene>
    <name evidence="1" type="ORF">AACH10_04945</name>
</gene>
<dbReference type="Proteomes" id="UP001365405">
    <property type="component" value="Unassembled WGS sequence"/>
</dbReference>
<accession>A0ABU9CFT6</accession>
<protein>
    <submittedName>
        <fullName evidence="1">Uncharacterized protein</fullName>
    </submittedName>
</protein>
<evidence type="ECO:0000313" key="2">
    <source>
        <dbReference type="Proteomes" id="UP001365405"/>
    </source>
</evidence>
<sequence>MSKDSKGQRRTSIEQRRVFRTASFHLVRIGQVAGMDPEARALWREWDVAAREALLYSDWSTLGLEAFMLVRPLVLIGNPDADGLHWLANPQVLLALQGRAPDDTQIPAICLAHQVTQRTRLMAAGAGLIAGCVAPLSRPLADPDIHRVWQALVAADANPLSGTTKMSLVRALRCDPRKLPSPNGARAATGEQP</sequence>
<reference evidence="1 2" key="1">
    <citation type="submission" date="2024-04" db="EMBL/GenBank/DDBJ databases">
        <title>Novel species of the genus Ideonella isolated from streams.</title>
        <authorList>
            <person name="Lu H."/>
        </authorList>
    </citation>
    <scope>NUCLEOTIDE SEQUENCE [LARGE SCALE GENOMIC DNA]</scope>
    <source>
        <strain evidence="1 2">DXS22W</strain>
    </source>
</reference>
<dbReference type="EMBL" id="JBBUTH010000002">
    <property type="protein sequence ID" value="MEK8049579.1"/>
    <property type="molecule type" value="Genomic_DNA"/>
</dbReference>
<name>A0ABU9CFT6_9BURK</name>
<dbReference type="RefSeq" id="WP_341409260.1">
    <property type="nucleotide sequence ID" value="NZ_JBBUTH010000002.1"/>
</dbReference>
<organism evidence="1 2">
    <name type="scientific">Pseudaquabacterium inlustre</name>
    <dbReference type="NCBI Taxonomy" id="2984192"/>
    <lineage>
        <taxon>Bacteria</taxon>
        <taxon>Pseudomonadati</taxon>
        <taxon>Pseudomonadota</taxon>
        <taxon>Betaproteobacteria</taxon>
        <taxon>Burkholderiales</taxon>
        <taxon>Sphaerotilaceae</taxon>
        <taxon>Pseudaquabacterium</taxon>
    </lineage>
</organism>
<evidence type="ECO:0000313" key="1">
    <source>
        <dbReference type="EMBL" id="MEK8049579.1"/>
    </source>
</evidence>